<name>A0A8I1YCS5_BRAEL</name>
<sequence length="99" mass="11260">MPDLQQAIQIFFEGCKRIAEAHRQANYPRNPAPEWKLQELQKRFRIVNGSGVHCFIDKATGDVLKAESWARPAKHARGNVFDEHNGLAKMGPYGPAYLR</sequence>
<dbReference type="EMBL" id="JAFICZ010000001">
    <property type="protein sequence ID" value="MBP1297027.1"/>
    <property type="molecule type" value="Genomic_DNA"/>
</dbReference>
<evidence type="ECO:0000313" key="2">
    <source>
        <dbReference type="Proteomes" id="UP000673383"/>
    </source>
</evidence>
<comment type="caution">
    <text evidence="1">The sequence shown here is derived from an EMBL/GenBank/DDBJ whole genome shotgun (WGS) entry which is preliminary data.</text>
</comment>
<gene>
    <name evidence="1" type="ORF">JOH49_006780</name>
</gene>
<dbReference type="InterPro" id="IPR056134">
    <property type="entry name" value="DUF7717"/>
</dbReference>
<accession>A0A8I1YCS5</accession>
<dbReference type="AlphaFoldDB" id="A0A8I1YCS5"/>
<evidence type="ECO:0000313" key="1">
    <source>
        <dbReference type="EMBL" id="MBP1297027.1"/>
    </source>
</evidence>
<protein>
    <submittedName>
        <fullName evidence="1">Uncharacterized protein</fullName>
    </submittedName>
</protein>
<proteinExistence type="predicted"/>
<dbReference type="Pfam" id="PF24835">
    <property type="entry name" value="DUF7717"/>
    <property type="match status" value="1"/>
</dbReference>
<organism evidence="1 2">
    <name type="scientific">Bradyrhizobium elkanii</name>
    <dbReference type="NCBI Taxonomy" id="29448"/>
    <lineage>
        <taxon>Bacteria</taxon>
        <taxon>Pseudomonadati</taxon>
        <taxon>Pseudomonadota</taxon>
        <taxon>Alphaproteobacteria</taxon>
        <taxon>Hyphomicrobiales</taxon>
        <taxon>Nitrobacteraceae</taxon>
        <taxon>Bradyrhizobium</taxon>
    </lineage>
</organism>
<dbReference type="Proteomes" id="UP000673383">
    <property type="component" value="Unassembled WGS sequence"/>
</dbReference>
<dbReference type="RefSeq" id="WP_194483197.1">
    <property type="nucleotide sequence ID" value="NZ_JAFICZ010000001.1"/>
</dbReference>
<reference evidence="1" key="1">
    <citation type="submission" date="2021-02" db="EMBL/GenBank/DDBJ databases">
        <title>Genomic Encyclopedia of Type Strains, Phase IV (KMG-V): Genome sequencing to study the core and pangenomes of soil and plant-associated prokaryotes.</title>
        <authorList>
            <person name="Whitman W."/>
        </authorList>
    </citation>
    <scope>NUCLEOTIDE SEQUENCE</scope>
    <source>
        <strain evidence="1">USDA 406</strain>
    </source>
</reference>